<feature type="transmembrane region" description="Helical" evidence="2">
    <location>
        <begin position="25"/>
        <end position="48"/>
    </location>
</feature>
<gene>
    <name evidence="3" type="ORF">AK812_SmicGene34539</name>
</gene>
<comment type="caution">
    <text evidence="3">The sequence shown here is derived from an EMBL/GenBank/DDBJ whole genome shotgun (WGS) entry which is preliminary data.</text>
</comment>
<evidence type="ECO:0000313" key="3">
    <source>
        <dbReference type="EMBL" id="OLP84572.1"/>
    </source>
</evidence>
<protein>
    <submittedName>
        <fullName evidence="3">Uncharacterized protein</fullName>
    </submittedName>
</protein>
<accession>A0A1Q9CNR8</accession>
<organism evidence="3 4">
    <name type="scientific">Symbiodinium microadriaticum</name>
    <name type="common">Dinoflagellate</name>
    <name type="synonym">Zooxanthella microadriatica</name>
    <dbReference type="NCBI Taxonomy" id="2951"/>
    <lineage>
        <taxon>Eukaryota</taxon>
        <taxon>Sar</taxon>
        <taxon>Alveolata</taxon>
        <taxon>Dinophyceae</taxon>
        <taxon>Suessiales</taxon>
        <taxon>Symbiodiniaceae</taxon>
        <taxon>Symbiodinium</taxon>
    </lineage>
</organism>
<sequence length="791" mass="87474">MAALATVPALEDAIAVGSFLLQGGWLKLSVGLASLGGLCVLIFVSMFWTKLVRLERYVHTLPASLQDLQHTVESTAANDQTAMQNVLDAVATLAANVQPLLDRVPGLPLATDGTTRPEVPPDMANTMLCLDAKLLELNNETHRLRTTISDLRHQMSQPGLNDDTVQPLKDLLLTLVDKHKKVAEALPVIHTIPALTRTCQTLGLDMQKQFAMQETMSDGLLKQGRESLQCLQSDNKSTHDRLVKLDTLTQELKDTLKQLGIDIHVTRTKMETKLDSTQGDLKRFQGETNYSFRGLNVLVPNHKTLVDTQKDSLDYLVRANQAEASRHDLVQQILDTINNVEDRLVRLESICMGSTDVANETSDQVQQLREGHNLMMEQVTTIVERTPKLPKRSPPPDGPSSSTAPPPQQQPTPAPSMPATHMPSVPIIDPQPIRLSDHLQPLVRDQGGIYMLGGSSTLRNVSTQELLQVQHLGQDLKGTVYDVQEHPLVFPARSKLHATMPWNGAERLVLVAFTTLNSLSSAPIRDWLHKLGVPVPQRTASLLQPTLQQAFAKTADPTTHPVADPPVVIQGVNACYNMLWLLSACEPRCFWEVSVIGWLKAVADFAAAVEESPQKVARVHRRVAGVCKRGGRLVLVELPDKAVFPRAPPPPESKEDIRRSNLMKKIQKPQQNQKVMLCLDGNKSYEKVSQALGMTFLKVDHVSHSAKEFHRRNGPNSAESGTLSIDAKWKSLCHFLGGGVRGKTKKGAPNPWLRVLTLAWLHRHNLKQRSAETLRASLCKGLKMYSARYLS</sequence>
<evidence type="ECO:0000313" key="4">
    <source>
        <dbReference type="Proteomes" id="UP000186817"/>
    </source>
</evidence>
<dbReference type="AlphaFoldDB" id="A0A1Q9CNR8"/>
<evidence type="ECO:0000256" key="2">
    <source>
        <dbReference type="SAM" id="Phobius"/>
    </source>
</evidence>
<name>A0A1Q9CNR8_SYMMI</name>
<keyword evidence="2" id="KW-0472">Membrane</keyword>
<evidence type="ECO:0000256" key="1">
    <source>
        <dbReference type="SAM" id="MobiDB-lite"/>
    </source>
</evidence>
<keyword evidence="4" id="KW-1185">Reference proteome</keyword>
<dbReference type="EMBL" id="LSRX01001032">
    <property type="protein sequence ID" value="OLP84572.1"/>
    <property type="molecule type" value="Genomic_DNA"/>
</dbReference>
<dbReference type="Proteomes" id="UP000186817">
    <property type="component" value="Unassembled WGS sequence"/>
</dbReference>
<reference evidence="3 4" key="1">
    <citation type="submission" date="2016-02" db="EMBL/GenBank/DDBJ databases">
        <title>Genome analysis of coral dinoflagellate symbionts highlights evolutionary adaptations to a symbiotic lifestyle.</title>
        <authorList>
            <person name="Aranda M."/>
            <person name="Li Y."/>
            <person name="Liew Y.J."/>
            <person name="Baumgarten S."/>
            <person name="Simakov O."/>
            <person name="Wilson M."/>
            <person name="Piel J."/>
            <person name="Ashoor H."/>
            <person name="Bougouffa S."/>
            <person name="Bajic V.B."/>
            <person name="Ryu T."/>
            <person name="Ravasi T."/>
            <person name="Bayer T."/>
            <person name="Micklem G."/>
            <person name="Kim H."/>
            <person name="Bhak J."/>
            <person name="Lajeunesse T.C."/>
            <person name="Voolstra C.R."/>
        </authorList>
    </citation>
    <scope>NUCLEOTIDE SEQUENCE [LARGE SCALE GENOMIC DNA]</scope>
    <source>
        <strain evidence="3 4">CCMP2467</strain>
    </source>
</reference>
<feature type="compositionally biased region" description="Pro residues" evidence="1">
    <location>
        <begin position="392"/>
        <end position="416"/>
    </location>
</feature>
<proteinExistence type="predicted"/>
<feature type="region of interest" description="Disordered" evidence="1">
    <location>
        <begin position="385"/>
        <end position="431"/>
    </location>
</feature>
<keyword evidence="2" id="KW-0812">Transmembrane</keyword>
<keyword evidence="2" id="KW-1133">Transmembrane helix</keyword>
<dbReference type="OrthoDB" id="443947at2759"/>